<dbReference type="InterPro" id="IPR034829">
    <property type="entry name" value="DnaD-like_sf"/>
</dbReference>
<evidence type="ECO:0000313" key="5">
    <source>
        <dbReference type="Proteomes" id="UP000254502"/>
    </source>
</evidence>
<proteinExistence type="inferred from homology"/>
<name>A0A380E066_STAAU</name>
<evidence type="ECO:0000256" key="2">
    <source>
        <dbReference type="SAM" id="MobiDB-lite"/>
    </source>
</evidence>
<evidence type="ECO:0000256" key="1">
    <source>
        <dbReference type="ARBA" id="ARBA00093462"/>
    </source>
</evidence>
<dbReference type="EMBL" id="UHAQ01000003">
    <property type="protein sequence ID" value="SUK87656.1"/>
    <property type="molecule type" value="Genomic_DNA"/>
</dbReference>
<sequence length="254" mass="29687">MNNRDYISSIISQFSGQNNVIPIPVIYLKITEDYPSAALLNQMIYWSDRTNRKDGYFYKSYVEWFEELHLTEYQVRRATNKLKSFGFVETALKKANGAPTLHYKVNTKEVSEWILKKLKNGNLRNSRMDSEETQESLTEITTETNKHRETDDVSKSFKYISTNLEIIQNPLKAEQLEHEIKSFKQDQFEIVKVATDYCKENNKGLNYLLTVLKNWNKEGVSDKESAENKLKPRNSKKETTDDVIAQMEKELSDD</sequence>
<reference evidence="4 5" key="1">
    <citation type="submission" date="2018-06" db="EMBL/GenBank/DDBJ databases">
        <authorList>
            <consortium name="Pathogen Informatics"/>
            <person name="Doyle S."/>
        </authorList>
    </citation>
    <scope>NUCLEOTIDE SEQUENCE [LARGE SCALE GENOMIC DNA]</scope>
    <source>
        <strain evidence="4 5">NCTC5664</strain>
    </source>
</reference>
<accession>A0A380E066</accession>
<evidence type="ECO:0000313" key="4">
    <source>
        <dbReference type="EMBL" id="SUK87656.1"/>
    </source>
</evidence>
<feature type="region of interest" description="Disordered" evidence="2">
    <location>
        <begin position="220"/>
        <end position="254"/>
    </location>
</feature>
<organism evidence="4 5">
    <name type="scientific">Staphylococcus aureus</name>
    <dbReference type="NCBI Taxonomy" id="1280"/>
    <lineage>
        <taxon>Bacteria</taxon>
        <taxon>Bacillati</taxon>
        <taxon>Bacillota</taxon>
        <taxon>Bacilli</taxon>
        <taxon>Bacillales</taxon>
        <taxon>Staphylococcaceae</taxon>
        <taxon>Staphylococcus</taxon>
    </lineage>
</organism>
<dbReference type="RefSeq" id="WP_111762079.1">
    <property type="nucleotide sequence ID" value="NZ_CP184751.1"/>
</dbReference>
<dbReference type="Proteomes" id="UP000254502">
    <property type="component" value="Unassembled WGS sequence"/>
</dbReference>
<dbReference type="InterPro" id="IPR006343">
    <property type="entry name" value="DnaB/C_C"/>
</dbReference>
<evidence type="ECO:0000259" key="3">
    <source>
        <dbReference type="Pfam" id="PF07261"/>
    </source>
</evidence>
<dbReference type="SUPFAM" id="SSF158499">
    <property type="entry name" value="DnaD domain-like"/>
    <property type="match status" value="1"/>
</dbReference>
<dbReference type="Pfam" id="PF07261">
    <property type="entry name" value="DnaB_2"/>
    <property type="match status" value="1"/>
</dbReference>
<gene>
    <name evidence="4" type="ORF">NCTC5664_02843</name>
</gene>
<dbReference type="Gene3D" id="1.10.10.630">
    <property type="entry name" value="DnaD domain-like"/>
    <property type="match status" value="1"/>
</dbReference>
<dbReference type="AlphaFoldDB" id="A0A380E066"/>
<dbReference type="NCBIfam" id="TIGR01446">
    <property type="entry name" value="DnaD_dom"/>
    <property type="match status" value="1"/>
</dbReference>
<protein>
    <submittedName>
        <fullName evidence="4">Hypothetical phage-related protein</fullName>
    </submittedName>
</protein>
<feature type="compositionally biased region" description="Basic and acidic residues" evidence="2">
    <location>
        <begin position="220"/>
        <end position="240"/>
    </location>
</feature>
<feature type="domain" description="DnaB/C C-terminal" evidence="3">
    <location>
        <begin position="169"/>
        <end position="229"/>
    </location>
</feature>
<feature type="region of interest" description="Disordered" evidence="2">
    <location>
        <begin position="125"/>
        <end position="148"/>
    </location>
</feature>
<comment type="similarity">
    <text evidence="1">Belongs to the DnaB/DnaD family.</text>
</comment>